<gene>
    <name evidence="3" type="ORF">TK0001_4095</name>
</gene>
<feature type="region of interest" description="Disordered" evidence="1">
    <location>
        <begin position="1"/>
        <end position="109"/>
    </location>
</feature>
<reference evidence="4" key="1">
    <citation type="submission" date="2017-10" db="EMBL/GenBank/DDBJ databases">
        <authorList>
            <person name="Regsiter A."/>
            <person name="William W."/>
        </authorList>
    </citation>
    <scope>NUCLEOTIDE SEQUENCE [LARGE SCALE GENOMIC DNA]</scope>
</reference>
<sequence length="194" mass="21200">MASPRRPITAGRGGSRPGSLAAAACPPRRGPTSSASPAARQRIGGRTPMSRCRREPIRRRRSPRARRPRDNPRTSRPRRRPRRRAAFRSPPPCASRRAGTASPCPSRGGPAAPWGVQLAGNFSKSLALASFQRARVRYTSVIGEVRPMIVGTRLRFRGTRTFYRVRIPAESRNAADGLCQKIRGVGGACIVLRT</sequence>
<feature type="compositionally biased region" description="Basic residues" evidence="1">
    <location>
        <begin position="75"/>
        <end position="86"/>
    </location>
</feature>
<name>A0A2N9ATN2_METEX</name>
<dbReference type="Proteomes" id="UP000233769">
    <property type="component" value="Chromosome tk0001"/>
</dbReference>
<accession>A0A2N9ATN2</accession>
<evidence type="ECO:0000313" key="4">
    <source>
        <dbReference type="Proteomes" id="UP000233769"/>
    </source>
</evidence>
<evidence type="ECO:0000259" key="2">
    <source>
        <dbReference type="Pfam" id="PF05036"/>
    </source>
</evidence>
<organism evidence="3 4">
    <name type="scientific">Methylorubrum extorquens</name>
    <name type="common">Methylobacterium dichloromethanicum</name>
    <name type="synonym">Methylobacterium extorquens</name>
    <dbReference type="NCBI Taxonomy" id="408"/>
    <lineage>
        <taxon>Bacteria</taxon>
        <taxon>Pseudomonadati</taxon>
        <taxon>Pseudomonadota</taxon>
        <taxon>Alphaproteobacteria</taxon>
        <taxon>Hyphomicrobiales</taxon>
        <taxon>Methylobacteriaceae</taxon>
        <taxon>Methylorubrum</taxon>
    </lineage>
</organism>
<feature type="domain" description="SPOR" evidence="2">
    <location>
        <begin position="112"/>
        <end position="192"/>
    </location>
</feature>
<dbReference type="Pfam" id="PF05036">
    <property type="entry name" value="SPOR"/>
    <property type="match status" value="1"/>
</dbReference>
<protein>
    <recommendedName>
        <fullName evidence="2">SPOR domain-containing protein</fullName>
    </recommendedName>
</protein>
<feature type="compositionally biased region" description="Basic residues" evidence="1">
    <location>
        <begin position="56"/>
        <end position="67"/>
    </location>
</feature>
<dbReference type="GO" id="GO:0042834">
    <property type="term" value="F:peptidoglycan binding"/>
    <property type="evidence" value="ECO:0007669"/>
    <property type="project" value="InterPro"/>
</dbReference>
<dbReference type="EMBL" id="LT962688">
    <property type="protein sequence ID" value="SOR30697.1"/>
    <property type="molecule type" value="Genomic_DNA"/>
</dbReference>
<dbReference type="AlphaFoldDB" id="A0A2N9ATN2"/>
<evidence type="ECO:0000256" key="1">
    <source>
        <dbReference type="SAM" id="MobiDB-lite"/>
    </source>
</evidence>
<evidence type="ECO:0000313" key="3">
    <source>
        <dbReference type="EMBL" id="SOR30697.1"/>
    </source>
</evidence>
<proteinExistence type="predicted"/>
<dbReference type="InterPro" id="IPR007730">
    <property type="entry name" value="SPOR-like_dom"/>
</dbReference>